<dbReference type="GeneID" id="102215417"/>
<keyword evidence="3" id="KW-0472">Membrane</keyword>
<name>A0A9Y3RVT9_9CICH</name>
<organism evidence="6 7">
    <name type="scientific">Pundamilia nyererei</name>
    <dbReference type="NCBI Taxonomy" id="303518"/>
    <lineage>
        <taxon>Eukaryota</taxon>
        <taxon>Metazoa</taxon>
        <taxon>Chordata</taxon>
        <taxon>Craniata</taxon>
        <taxon>Vertebrata</taxon>
        <taxon>Euteleostomi</taxon>
        <taxon>Actinopterygii</taxon>
        <taxon>Neopterygii</taxon>
        <taxon>Teleostei</taxon>
        <taxon>Neoteleostei</taxon>
        <taxon>Acanthomorphata</taxon>
        <taxon>Ovalentaria</taxon>
        <taxon>Cichlomorphae</taxon>
        <taxon>Cichliformes</taxon>
        <taxon>Cichlidae</taxon>
        <taxon>African cichlids</taxon>
        <taxon>Pseudocrenilabrinae</taxon>
        <taxon>Haplochromini</taxon>
        <taxon>Pundamilia</taxon>
    </lineage>
</organism>
<reference evidence="7" key="1">
    <citation type="submission" date="2025-08" db="UniProtKB">
        <authorList>
            <consortium name="RefSeq"/>
        </authorList>
    </citation>
    <scope>IDENTIFICATION</scope>
</reference>
<keyword evidence="6" id="KW-1185">Reference proteome</keyword>
<dbReference type="RefSeq" id="XP_005749599.1">
    <property type="nucleotide sequence ID" value="XM_005749542.1"/>
</dbReference>
<keyword evidence="2" id="KW-0597">Phosphoprotein</keyword>
<evidence type="ECO:0000256" key="5">
    <source>
        <dbReference type="SAM" id="MobiDB-lite"/>
    </source>
</evidence>
<dbReference type="PANTHER" id="PTHR28664:SF3">
    <property type="entry name" value="TIGHT JUNCTION-ASSOCIATED PROTEIN 1"/>
    <property type="match status" value="1"/>
</dbReference>
<dbReference type="Gene3D" id="1.20.5.170">
    <property type="match status" value="1"/>
</dbReference>
<evidence type="ECO:0000256" key="2">
    <source>
        <dbReference type="ARBA" id="ARBA00022553"/>
    </source>
</evidence>
<gene>
    <name evidence="7" type="primary">LOC102215417</name>
</gene>
<feature type="region of interest" description="Disordered" evidence="5">
    <location>
        <begin position="1"/>
        <end position="25"/>
    </location>
</feature>
<keyword evidence="4" id="KW-0175">Coiled coil</keyword>
<feature type="coiled-coil region" evidence="4">
    <location>
        <begin position="65"/>
        <end position="131"/>
    </location>
</feature>
<protein>
    <submittedName>
        <fullName evidence="7">Tight junction-associated protein 1</fullName>
    </submittedName>
</protein>
<dbReference type="PANTHER" id="PTHR28664">
    <property type="entry name" value="TIGHT JUNCTION-ASSOCIATED PROTEIN 1"/>
    <property type="match status" value="1"/>
</dbReference>
<comment type="subcellular location">
    <subcellularLocation>
        <location evidence="1">Membrane</location>
        <topology evidence="1">Peripheral membrane protein</topology>
    </subcellularLocation>
</comment>
<evidence type="ECO:0000313" key="6">
    <source>
        <dbReference type="Proteomes" id="UP000695023"/>
    </source>
</evidence>
<dbReference type="AlphaFoldDB" id="A0A9Y3RVT9"/>
<dbReference type="GO" id="GO:0016020">
    <property type="term" value="C:membrane"/>
    <property type="evidence" value="ECO:0007669"/>
    <property type="project" value="UniProtKB-SubCell"/>
</dbReference>
<dbReference type="GO" id="GO:0005802">
    <property type="term" value="C:trans-Golgi network"/>
    <property type="evidence" value="ECO:0007669"/>
    <property type="project" value="TreeGrafter"/>
</dbReference>
<evidence type="ECO:0000313" key="7">
    <source>
        <dbReference type="RefSeq" id="XP_005749599.1"/>
    </source>
</evidence>
<evidence type="ECO:0000256" key="3">
    <source>
        <dbReference type="ARBA" id="ARBA00023136"/>
    </source>
</evidence>
<dbReference type="InterPro" id="IPR043441">
    <property type="entry name" value="Tjap1/BEGAIN"/>
</dbReference>
<dbReference type="GO" id="GO:0007030">
    <property type="term" value="P:Golgi organization"/>
    <property type="evidence" value="ECO:0007669"/>
    <property type="project" value="TreeGrafter"/>
</dbReference>
<dbReference type="Proteomes" id="UP000695023">
    <property type="component" value="Unplaced"/>
</dbReference>
<proteinExistence type="predicted"/>
<evidence type="ECO:0000256" key="1">
    <source>
        <dbReference type="ARBA" id="ARBA00004170"/>
    </source>
</evidence>
<accession>A0A9Y3RVT9</accession>
<evidence type="ECO:0000256" key="4">
    <source>
        <dbReference type="SAM" id="Coils"/>
    </source>
</evidence>
<sequence length="154" mass="17782">MTTTSNPSSHEEERTSFIGPSLQQEKKEELGRIMIIQEQNEGLHHSLLKTAVRMECLGEEFMSSQKLLEAELQRTRTELSNLTERFKRLHDNCSSTQQTNNVLEQKLHSVTQNMEEERQRLNCRISELTHQLGNVKFGNSGKVFSVSSLAFFHF</sequence>